<accession>A0A917IU21</accession>
<evidence type="ECO:0000313" key="1">
    <source>
        <dbReference type="EMBL" id="GGH61905.1"/>
    </source>
</evidence>
<dbReference type="AlphaFoldDB" id="A0A917IU21"/>
<dbReference type="EMBL" id="BMDC01000001">
    <property type="protein sequence ID" value="GGH61905.1"/>
    <property type="molecule type" value="Genomic_DNA"/>
</dbReference>
<proteinExistence type="predicted"/>
<name>A0A917IU21_9MICC</name>
<comment type="caution">
    <text evidence="1">The sequence shown here is derived from an EMBL/GenBank/DDBJ whole genome shotgun (WGS) entry which is preliminary data.</text>
</comment>
<organism evidence="1 2">
    <name type="scientific">Rothia aerolata</name>
    <dbReference type="NCBI Taxonomy" id="1812262"/>
    <lineage>
        <taxon>Bacteria</taxon>
        <taxon>Bacillati</taxon>
        <taxon>Actinomycetota</taxon>
        <taxon>Actinomycetes</taxon>
        <taxon>Micrococcales</taxon>
        <taxon>Micrococcaceae</taxon>
        <taxon>Rothia</taxon>
    </lineage>
</organism>
<gene>
    <name evidence="1" type="ORF">GCM10007359_11570</name>
</gene>
<evidence type="ECO:0000313" key="2">
    <source>
        <dbReference type="Proteomes" id="UP000600171"/>
    </source>
</evidence>
<dbReference type="Proteomes" id="UP000600171">
    <property type="component" value="Unassembled WGS sequence"/>
</dbReference>
<protein>
    <submittedName>
        <fullName evidence="1">Uncharacterized protein</fullName>
    </submittedName>
</protein>
<keyword evidence="2" id="KW-1185">Reference proteome</keyword>
<sequence length="89" mass="10169">MPPEHEEKLNYPSFVELGANGHKGNHRLAALLPWGAALSALPRPGKKIEIVWRSDTELKREAAEFKALRENMRIVPGREYEVLEYWATS</sequence>
<reference evidence="1 2" key="1">
    <citation type="journal article" date="2014" name="Int. J. Syst. Evol. Microbiol.">
        <title>Complete genome sequence of Corynebacterium casei LMG S-19264T (=DSM 44701T), isolated from a smear-ripened cheese.</title>
        <authorList>
            <consortium name="US DOE Joint Genome Institute (JGI-PGF)"/>
            <person name="Walter F."/>
            <person name="Albersmeier A."/>
            <person name="Kalinowski J."/>
            <person name="Ruckert C."/>
        </authorList>
    </citation>
    <scope>NUCLEOTIDE SEQUENCE [LARGE SCALE GENOMIC DNA]</scope>
    <source>
        <strain evidence="1 2">CCM 8669</strain>
    </source>
</reference>